<organism evidence="2 3">
    <name type="scientific">Actinoallomurus iriomotensis</name>
    <dbReference type="NCBI Taxonomy" id="478107"/>
    <lineage>
        <taxon>Bacteria</taxon>
        <taxon>Bacillati</taxon>
        <taxon>Actinomycetota</taxon>
        <taxon>Actinomycetes</taxon>
        <taxon>Streptosporangiales</taxon>
        <taxon>Thermomonosporaceae</taxon>
        <taxon>Actinoallomurus</taxon>
    </lineage>
</organism>
<feature type="domain" description="Dienelactone hydrolase" evidence="1">
    <location>
        <begin position="14"/>
        <end position="199"/>
    </location>
</feature>
<evidence type="ECO:0000313" key="3">
    <source>
        <dbReference type="Proteomes" id="UP001165135"/>
    </source>
</evidence>
<dbReference type="Proteomes" id="UP001165135">
    <property type="component" value="Unassembled WGS sequence"/>
</dbReference>
<keyword evidence="2" id="KW-0378">Hydrolase</keyword>
<dbReference type="PANTHER" id="PTHR46623:SF6">
    <property type="entry name" value="ALPHA_BETA-HYDROLASES SUPERFAMILY PROTEIN"/>
    <property type="match status" value="1"/>
</dbReference>
<name>A0A9W6VR11_9ACTN</name>
<reference evidence="2" key="1">
    <citation type="submission" date="2023-03" db="EMBL/GenBank/DDBJ databases">
        <title>Actinoallomurus iriomotensis NBRC 103681.</title>
        <authorList>
            <person name="Ichikawa N."/>
            <person name="Sato H."/>
            <person name="Tonouchi N."/>
        </authorList>
    </citation>
    <scope>NUCLEOTIDE SEQUENCE</scope>
    <source>
        <strain evidence="2">NBRC 103681</strain>
    </source>
</reference>
<evidence type="ECO:0000259" key="1">
    <source>
        <dbReference type="Pfam" id="PF01738"/>
    </source>
</evidence>
<comment type="caution">
    <text evidence="2">The sequence shown here is derived from an EMBL/GenBank/DDBJ whole genome shotgun (WGS) entry which is preliminary data.</text>
</comment>
<dbReference type="Gene3D" id="3.40.50.1820">
    <property type="entry name" value="alpha/beta hydrolase"/>
    <property type="match status" value="1"/>
</dbReference>
<dbReference type="EMBL" id="BSTJ01000005">
    <property type="protein sequence ID" value="GLY76479.1"/>
    <property type="molecule type" value="Genomic_DNA"/>
</dbReference>
<proteinExistence type="predicted"/>
<protein>
    <submittedName>
        <fullName evidence="2">Dienelactone hydrolase</fullName>
    </submittedName>
</protein>
<dbReference type="InterPro" id="IPR051049">
    <property type="entry name" value="Dienelactone_hydrolase-like"/>
</dbReference>
<dbReference type="SUPFAM" id="SSF53474">
    <property type="entry name" value="alpha/beta-Hydrolases"/>
    <property type="match status" value="1"/>
</dbReference>
<evidence type="ECO:0000313" key="2">
    <source>
        <dbReference type="EMBL" id="GLY76479.1"/>
    </source>
</evidence>
<gene>
    <name evidence="2" type="ORF">Airi01_047460</name>
</gene>
<dbReference type="InterPro" id="IPR002925">
    <property type="entry name" value="Dienelactn_hydro"/>
</dbReference>
<dbReference type="InterPro" id="IPR029058">
    <property type="entry name" value="AB_hydrolase_fold"/>
</dbReference>
<dbReference type="Pfam" id="PF01738">
    <property type="entry name" value="DLH"/>
    <property type="match status" value="1"/>
</dbReference>
<accession>A0A9W6VR11</accession>
<sequence length="201" mass="21273">MTAVTRGCHDGGMTVVLLHSMYGLRAAVLDAAARIRATTGHEVVVPDLYDGRTADDAETGLKIRDEIGPEELARRAAAAAAPYAGESTVYAGLSLGASLAQRLALGGGARGLLLMHGTAEVPEGTAVPGLPVQLHVADPDEWEPADWLGEWQEGMRRAGARAELFRYPGAGHLFTDPDLADHDEPSARKAWERALAFLQGL</sequence>
<dbReference type="GO" id="GO:0016787">
    <property type="term" value="F:hydrolase activity"/>
    <property type="evidence" value="ECO:0007669"/>
    <property type="project" value="UniProtKB-KW"/>
</dbReference>
<dbReference type="PANTHER" id="PTHR46623">
    <property type="entry name" value="CARBOXYMETHYLENEBUTENOLIDASE-RELATED"/>
    <property type="match status" value="1"/>
</dbReference>
<dbReference type="AlphaFoldDB" id="A0A9W6VR11"/>